<dbReference type="Pfam" id="PF00873">
    <property type="entry name" value="ACR_tran"/>
    <property type="match status" value="1"/>
</dbReference>
<evidence type="ECO:0000313" key="2">
    <source>
        <dbReference type="EMBL" id="QCF26158.1"/>
    </source>
</evidence>
<evidence type="ECO:0000313" key="3">
    <source>
        <dbReference type="Proteomes" id="UP000298049"/>
    </source>
</evidence>
<dbReference type="Gene3D" id="1.20.1640.10">
    <property type="entry name" value="Multidrug efflux transporter AcrB transmembrane domain"/>
    <property type="match status" value="1"/>
</dbReference>
<keyword evidence="1" id="KW-0812">Transmembrane</keyword>
<dbReference type="EMBL" id="CP031093">
    <property type="protein sequence ID" value="QCF26158.1"/>
    <property type="molecule type" value="Genomic_DNA"/>
</dbReference>
<keyword evidence="1" id="KW-0472">Membrane</keyword>
<dbReference type="InterPro" id="IPR001036">
    <property type="entry name" value="Acrflvin-R"/>
</dbReference>
<feature type="transmembrane region" description="Helical" evidence="1">
    <location>
        <begin position="71"/>
        <end position="90"/>
    </location>
</feature>
<dbReference type="SUPFAM" id="SSF82866">
    <property type="entry name" value="Multidrug efflux transporter AcrB transmembrane domain"/>
    <property type="match status" value="1"/>
</dbReference>
<sequence length="91" mass="9599">MLSSAELATEIGAVLGLLLTSQAFSIVVIGIGIIAVAGVVVNGYIDLVETHDRLRRHIVGPRGVILRTGRLRLRTVVLSAVTAVLVLMPIC</sequence>
<organism evidence="2 3">
    <name type="scientific">Hydrocarboniclastica marina</name>
    <dbReference type="NCBI Taxonomy" id="2259620"/>
    <lineage>
        <taxon>Bacteria</taxon>
        <taxon>Pseudomonadati</taxon>
        <taxon>Pseudomonadota</taxon>
        <taxon>Gammaproteobacteria</taxon>
        <taxon>Alteromonadales</taxon>
        <taxon>Alteromonadaceae</taxon>
        <taxon>Hydrocarboniclastica</taxon>
    </lineage>
</organism>
<dbReference type="GO" id="GO:0016020">
    <property type="term" value="C:membrane"/>
    <property type="evidence" value="ECO:0007669"/>
    <property type="project" value="InterPro"/>
</dbReference>
<name>A0A4P7XGM3_9ALTE</name>
<gene>
    <name evidence="2" type="ORF">soil367_09560</name>
</gene>
<dbReference type="GO" id="GO:0022857">
    <property type="term" value="F:transmembrane transporter activity"/>
    <property type="evidence" value="ECO:0007669"/>
    <property type="project" value="InterPro"/>
</dbReference>
<protein>
    <submittedName>
        <fullName evidence="2">Uncharacterized protein</fullName>
    </submittedName>
</protein>
<accession>A0A4P7XGM3</accession>
<dbReference type="AlphaFoldDB" id="A0A4P7XGM3"/>
<feature type="transmembrane region" description="Helical" evidence="1">
    <location>
        <begin position="23"/>
        <end position="45"/>
    </location>
</feature>
<keyword evidence="1" id="KW-1133">Transmembrane helix</keyword>
<dbReference type="KEGG" id="hmi:soil367_09560"/>
<dbReference type="Proteomes" id="UP000298049">
    <property type="component" value="Chromosome"/>
</dbReference>
<keyword evidence="3" id="KW-1185">Reference proteome</keyword>
<reference evidence="2 3" key="1">
    <citation type="submission" date="2018-07" db="EMBL/GenBank/DDBJ databases">
        <title>Marsedoiliclastica nanhaica gen. nov. sp. nov., a novel marine hydrocarbonoclastic bacterium isolated from an in-situ enriched hydrocarbon-degrading consortium in deep-sea sediment.</title>
        <authorList>
            <person name="Dong C."/>
            <person name="Ma T."/>
            <person name="Liu R."/>
            <person name="Shao Z."/>
        </authorList>
    </citation>
    <scope>NUCLEOTIDE SEQUENCE [LARGE SCALE GENOMIC DNA]</scope>
    <source>
        <strain evidence="3">soil36-7</strain>
    </source>
</reference>
<proteinExistence type="predicted"/>
<dbReference type="RefSeq" id="WP_136548880.1">
    <property type="nucleotide sequence ID" value="NZ_CP031093.1"/>
</dbReference>
<evidence type="ECO:0000256" key="1">
    <source>
        <dbReference type="SAM" id="Phobius"/>
    </source>
</evidence>